<dbReference type="RefSeq" id="WP_175104385.1">
    <property type="nucleotide sequence ID" value="NZ_CADIKM010000006.1"/>
</dbReference>
<name>A0A6S7B3I2_9BURK</name>
<sequence>MRRVETYIGQQVYEYLFSAQAQYTMTGIAKVCSALFGSNGLVSGLACTPTSPATMALQIGPGEIYQTAPLEATNCGTLPADTAHSILKQGIQLGTNTTATFAAPGTSGQSINYLIEAQYQDLDLSLDPTSLLSPVVLQFYNAATPATPWSGPNDSGATSNNWRDGIVAYQIKAGTAATTGSQVTPSPDTGWIGLWVVTVPFGATTLTSSNIAQYTGAPVLPSGLLQSILTSNLTYGIDGGSANTIQAKFPIPVATPVDGMDVWVKIAAANTGATTFTPNPGVIAAAPVVGAAHAALQGGELVANGRANLIWRQDITSWVLIECTGGALQTAPAVAPGQAVQLQQVTGLVGNARNLRAYLAAAGTSLTITADEVAVKSALGGQSFLLANFNQTVSTVATGIGGVVGTALAANGFAGIYAAFNPTTGAQGAYIANANSPLPNVGAAPPSGWICTGLISVWPLNGSTQFVAGFQQDGALSIVGSTAVTASSVVTNQSTSIATVVPPNAKYISGLLSSTITAIGTAGITLASAAIPIGAVGNTISNTTGGSSNTSSFRDLMLQTAQTVFLTTTASAGGTWVVTAAITSYRIF</sequence>
<keyword evidence="2" id="KW-1185">Reference proteome</keyword>
<dbReference type="EMBL" id="CADIKM010000006">
    <property type="protein sequence ID" value="CAB3784263.1"/>
    <property type="molecule type" value="Genomic_DNA"/>
</dbReference>
<accession>A0A6S7B3I2</accession>
<proteinExistence type="predicted"/>
<dbReference type="AlphaFoldDB" id="A0A6S7B3I2"/>
<reference evidence="1 2" key="1">
    <citation type="submission" date="2020-04" db="EMBL/GenBank/DDBJ databases">
        <authorList>
            <person name="De Canck E."/>
        </authorList>
    </citation>
    <scope>NUCLEOTIDE SEQUENCE [LARGE SCALE GENOMIC DNA]</scope>
    <source>
        <strain evidence="1 2">LMG 28138</strain>
    </source>
</reference>
<gene>
    <name evidence="1" type="ORF">LMG28138_01774</name>
</gene>
<organism evidence="1 2">
    <name type="scientific">Pararobbsia alpina</name>
    <dbReference type="NCBI Taxonomy" id="621374"/>
    <lineage>
        <taxon>Bacteria</taxon>
        <taxon>Pseudomonadati</taxon>
        <taxon>Pseudomonadota</taxon>
        <taxon>Betaproteobacteria</taxon>
        <taxon>Burkholderiales</taxon>
        <taxon>Burkholderiaceae</taxon>
        <taxon>Pararobbsia</taxon>
    </lineage>
</organism>
<evidence type="ECO:0000313" key="1">
    <source>
        <dbReference type="EMBL" id="CAB3784263.1"/>
    </source>
</evidence>
<evidence type="ECO:0000313" key="2">
    <source>
        <dbReference type="Proteomes" id="UP000494115"/>
    </source>
</evidence>
<dbReference type="Proteomes" id="UP000494115">
    <property type="component" value="Unassembled WGS sequence"/>
</dbReference>
<protein>
    <submittedName>
        <fullName evidence="1">Uncharacterized protein</fullName>
    </submittedName>
</protein>